<dbReference type="AlphaFoldDB" id="A0A7M5V9W8"/>
<proteinExistence type="predicted"/>
<keyword evidence="4" id="KW-1185">Reference proteome</keyword>
<dbReference type="Proteomes" id="UP000594262">
    <property type="component" value="Unplaced"/>
</dbReference>
<evidence type="ECO:0000256" key="2">
    <source>
        <dbReference type="SAM" id="SignalP"/>
    </source>
</evidence>
<keyword evidence="1" id="KW-1015">Disulfide bond</keyword>
<keyword evidence="2" id="KW-0732">Signal</keyword>
<feature type="chain" id="PRO_5029456036" evidence="2">
    <location>
        <begin position="18"/>
        <end position="140"/>
    </location>
</feature>
<organism evidence="3 4">
    <name type="scientific">Clytia hemisphaerica</name>
    <dbReference type="NCBI Taxonomy" id="252671"/>
    <lineage>
        <taxon>Eukaryota</taxon>
        <taxon>Metazoa</taxon>
        <taxon>Cnidaria</taxon>
        <taxon>Hydrozoa</taxon>
        <taxon>Hydroidolina</taxon>
        <taxon>Leptothecata</taxon>
        <taxon>Obeliida</taxon>
        <taxon>Clytiidae</taxon>
        <taxon>Clytia</taxon>
    </lineage>
</organism>
<dbReference type="EnsemblMetazoa" id="CLYHEMT010102.1">
    <property type="protein sequence ID" value="CLYHEMP010102.1"/>
    <property type="gene ID" value="CLYHEMG010102"/>
</dbReference>
<evidence type="ECO:0000256" key="1">
    <source>
        <dbReference type="ARBA" id="ARBA00023157"/>
    </source>
</evidence>
<dbReference type="RefSeq" id="XP_066935114.1">
    <property type="nucleotide sequence ID" value="XM_067079013.1"/>
</dbReference>
<name>A0A7M5V9W8_9CNID</name>
<accession>A0A7M5V9W8</accession>
<dbReference type="GeneID" id="136822731"/>
<sequence length="140" mass="15913">MACSTIYTLLMVTVIYGCIVESRPQNFDLLNTAAGNKNQEWKNHKSYAFKWEGAFSLGAPEHSKCPMVMQPEHGRFVCSEGTLLERNMCLVECQIGFEQDQPPVVYICENGKWFDLKLNNIDTPEPRCVPKPTQVGHFPE</sequence>
<evidence type="ECO:0000313" key="4">
    <source>
        <dbReference type="Proteomes" id="UP000594262"/>
    </source>
</evidence>
<reference evidence="3" key="1">
    <citation type="submission" date="2021-01" db="UniProtKB">
        <authorList>
            <consortium name="EnsemblMetazoa"/>
        </authorList>
    </citation>
    <scope>IDENTIFICATION</scope>
</reference>
<dbReference type="Gene3D" id="2.10.70.10">
    <property type="entry name" value="Complement Module, domain 1"/>
    <property type="match status" value="1"/>
</dbReference>
<dbReference type="CDD" id="cd00033">
    <property type="entry name" value="CCP"/>
    <property type="match status" value="1"/>
</dbReference>
<dbReference type="InterPro" id="IPR000436">
    <property type="entry name" value="Sushi_SCR_CCP_dom"/>
</dbReference>
<dbReference type="InterPro" id="IPR035976">
    <property type="entry name" value="Sushi/SCR/CCP_sf"/>
</dbReference>
<protein>
    <submittedName>
        <fullName evidence="3">Uncharacterized protein</fullName>
    </submittedName>
</protein>
<evidence type="ECO:0000313" key="3">
    <source>
        <dbReference type="EnsemblMetazoa" id="CLYHEMP010102.1"/>
    </source>
</evidence>
<feature type="signal peptide" evidence="2">
    <location>
        <begin position="1"/>
        <end position="17"/>
    </location>
</feature>
<dbReference type="OrthoDB" id="10616823at2759"/>
<dbReference type="SUPFAM" id="SSF57535">
    <property type="entry name" value="Complement control module/SCR domain"/>
    <property type="match status" value="1"/>
</dbReference>